<dbReference type="Gene3D" id="1.10.260.40">
    <property type="entry name" value="lambda repressor-like DNA-binding domains"/>
    <property type="match status" value="1"/>
</dbReference>
<evidence type="ECO:0000313" key="6">
    <source>
        <dbReference type="Proteomes" id="UP000602381"/>
    </source>
</evidence>
<accession>A0ABQ2LF64</accession>
<dbReference type="PANTHER" id="PTHR30146:SF153">
    <property type="entry name" value="LACTOSE OPERON REPRESSOR"/>
    <property type="match status" value="1"/>
</dbReference>
<sequence length="343" mass="37381">MTEGRQATIKDVAKGAGVSIKTVSRVLNDEPNVRPATRERVLAAAKGLDYFPNPAARRLAGRRSYLIALAYDNPSPSYLADVIEGIMEVCRSDGYFLALHGCDFTAPSLAREMVNAVRESRVDGLVLTPPVGDVAGLCETLSDAGIHYVRLAPSGPTKGLGVSINDRQAAFDMTEYLLELGHRRIGFVQGHPRHGTSRLREEGYRAALERYGLEVEPALLSQGWYTLESGIEAARALLRADARPTAIFASNDDMAAGVIQEALRRGLRVPEDLSVAGFDDVPIARMLSPRLTTIRQPVQAMGKRATELLFENLSSGEHVSTQADRVELLDYRMLVRPSTAAPR</sequence>
<dbReference type="EMBL" id="BMOV01000005">
    <property type="protein sequence ID" value="GGO11790.1"/>
    <property type="molecule type" value="Genomic_DNA"/>
</dbReference>
<dbReference type="InterPro" id="IPR046335">
    <property type="entry name" value="LacI/GalR-like_sensor"/>
</dbReference>
<dbReference type="InterPro" id="IPR028082">
    <property type="entry name" value="Peripla_BP_I"/>
</dbReference>
<reference evidence="6" key="1">
    <citation type="journal article" date="2019" name="Int. J. Syst. Evol. Microbiol.">
        <title>The Global Catalogue of Microorganisms (GCM) 10K type strain sequencing project: providing services to taxonomists for standard genome sequencing and annotation.</title>
        <authorList>
            <consortium name="The Broad Institute Genomics Platform"/>
            <consortium name="The Broad Institute Genome Sequencing Center for Infectious Disease"/>
            <person name="Wu L."/>
            <person name="Ma J."/>
        </authorList>
    </citation>
    <scope>NUCLEOTIDE SEQUENCE [LARGE SCALE GENOMIC DNA]</scope>
    <source>
        <strain evidence="6">JCM 17843</strain>
    </source>
</reference>
<organism evidence="5 6">
    <name type="scientific">Iodidimonas muriae</name>
    <dbReference type="NCBI Taxonomy" id="261467"/>
    <lineage>
        <taxon>Bacteria</taxon>
        <taxon>Pseudomonadati</taxon>
        <taxon>Pseudomonadota</taxon>
        <taxon>Alphaproteobacteria</taxon>
        <taxon>Iodidimonadales</taxon>
        <taxon>Iodidimonadaceae</taxon>
        <taxon>Iodidimonas</taxon>
    </lineage>
</organism>
<evidence type="ECO:0000313" key="5">
    <source>
        <dbReference type="EMBL" id="GGO11790.1"/>
    </source>
</evidence>
<dbReference type="CDD" id="cd01392">
    <property type="entry name" value="HTH_LacI"/>
    <property type="match status" value="1"/>
</dbReference>
<keyword evidence="1" id="KW-0805">Transcription regulation</keyword>
<keyword evidence="6" id="KW-1185">Reference proteome</keyword>
<evidence type="ECO:0000256" key="3">
    <source>
        <dbReference type="ARBA" id="ARBA00023163"/>
    </source>
</evidence>
<evidence type="ECO:0000256" key="2">
    <source>
        <dbReference type="ARBA" id="ARBA00023125"/>
    </source>
</evidence>
<dbReference type="InterPro" id="IPR000843">
    <property type="entry name" value="HTH_LacI"/>
</dbReference>
<dbReference type="CDD" id="cd01545">
    <property type="entry name" value="PBP1_SalR"/>
    <property type="match status" value="1"/>
</dbReference>
<dbReference type="SUPFAM" id="SSF53822">
    <property type="entry name" value="Periplasmic binding protein-like I"/>
    <property type="match status" value="1"/>
</dbReference>
<dbReference type="InterPro" id="IPR010982">
    <property type="entry name" value="Lambda_DNA-bd_dom_sf"/>
</dbReference>
<dbReference type="Pfam" id="PF00356">
    <property type="entry name" value="LacI"/>
    <property type="match status" value="1"/>
</dbReference>
<comment type="caution">
    <text evidence="5">The sequence shown here is derived from an EMBL/GenBank/DDBJ whole genome shotgun (WGS) entry which is preliminary data.</text>
</comment>
<dbReference type="PROSITE" id="PS00356">
    <property type="entry name" value="HTH_LACI_1"/>
    <property type="match status" value="1"/>
</dbReference>
<dbReference type="SUPFAM" id="SSF47413">
    <property type="entry name" value="lambda repressor-like DNA-binding domains"/>
    <property type="match status" value="1"/>
</dbReference>
<dbReference type="PANTHER" id="PTHR30146">
    <property type="entry name" value="LACI-RELATED TRANSCRIPTIONAL REPRESSOR"/>
    <property type="match status" value="1"/>
</dbReference>
<keyword evidence="2" id="KW-0238">DNA-binding</keyword>
<dbReference type="PRINTS" id="PR00036">
    <property type="entry name" value="HTHLACI"/>
</dbReference>
<proteinExistence type="predicted"/>
<evidence type="ECO:0000256" key="1">
    <source>
        <dbReference type="ARBA" id="ARBA00023015"/>
    </source>
</evidence>
<dbReference type="PROSITE" id="PS50932">
    <property type="entry name" value="HTH_LACI_2"/>
    <property type="match status" value="1"/>
</dbReference>
<dbReference type="Gene3D" id="3.40.50.2300">
    <property type="match status" value="2"/>
</dbReference>
<dbReference type="SMART" id="SM00354">
    <property type="entry name" value="HTH_LACI"/>
    <property type="match status" value="1"/>
</dbReference>
<dbReference type="RefSeq" id="WP_150005768.1">
    <property type="nucleotide sequence ID" value="NZ_BMOV01000005.1"/>
</dbReference>
<feature type="domain" description="HTH lacI-type" evidence="4">
    <location>
        <begin position="7"/>
        <end position="61"/>
    </location>
</feature>
<name>A0ABQ2LF64_9PROT</name>
<dbReference type="Proteomes" id="UP000602381">
    <property type="component" value="Unassembled WGS sequence"/>
</dbReference>
<evidence type="ECO:0000259" key="4">
    <source>
        <dbReference type="PROSITE" id="PS50932"/>
    </source>
</evidence>
<gene>
    <name evidence="5" type="ORF">GCM10007972_15870</name>
</gene>
<keyword evidence="3" id="KW-0804">Transcription</keyword>
<protein>
    <submittedName>
        <fullName evidence="5">LacI family transcriptional regulator</fullName>
    </submittedName>
</protein>
<dbReference type="Pfam" id="PF13377">
    <property type="entry name" value="Peripla_BP_3"/>
    <property type="match status" value="1"/>
</dbReference>